<keyword evidence="1" id="KW-0694">RNA-binding</keyword>
<accession>A0A5E4CYS5</accession>
<dbReference type="Gene3D" id="3.30.70.330">
    <property type="match status" value="1"/>
</dbReference>
<reference evidence="3" key="1">
    <citation type="submission" date="2019-04" db="EMBL/GenBank/DDBJ databases">
        <authorList>
            <person name="Alioto T."/>
            <person name="Alioto T."/>
        </authorList>
    </citation>
    <scope>NUCLEOTIDE SEQUENCE [LARGE SCALE GENOMIC DNA]</scope>
</reference>
<keyword evidence="4" id="KW-1185">Reference proteome</keyword>
<dbReference type="EMBL" id="CABDUW010002270">
    <property type="protein sequence ID" value="VTJ86112.1"/>
    <property type="molecule type" value="Genomic_DNA"/>
</dbReference>
<evidence type="ECO:0000256" key="1">
    <source>
        <dbReference type="PROSITE-ProRule" id="PRU00176"/>
    </source>
</evidence>
<dbReference type="AlphaFoldDB" id="A0A5E4CYS5"/>
<dbReference type="Proteomes" id="UP000335636">
    <property type="component" value="Unassembled WGS sequence"/>
</dbReference>
<dbReference type="SMART" id="SM00360">
    <property type="entry name" value="RRM"/>
    <property type="match status" value="1"/>
</dbReference>
<name>A0A5E4CYS5_MARMO</name>
<proteinExistence type="predicted"/>
<dbReference type="InterPro" id="IPR000504">
    <property type="entry name" value="RRM_dom"/>
</dbReference>
<gene>
    <name evidence="3" type="ORF">MONAX_5E031976</name>
</gene>
<sequence length="91" mass="10289">MKEEGFRQLFTAFGALTDCSLKFTKDGKFRNFGFIGFKSEEEAQAALNHFNKSFIDTFRITVSGPCLPVQSVTHRSTCQRHLGPKAVLFRP</sequence>
<evidence type="ECO:0000313" key="3">
    <source>
        <dbReference type="EMBL" id="VTJ86112.1"/>
    </source>
</evidence>
<organism evidence="3 4">
    <name type="scientific">Marmota monax</name>
    <name type="common">Woodchuck</name>
    <dbReference type="NCBI Taxonomy" id="9995"/>
    <lineage>
        <taxon>Eukaryota</taxon>
        <taxon>Metazoa</taxon>
        <taxon>Chordata</taxon>
        <taxon>Craniata</taxon>
        <taxon>Vertebrata</taxon>
        <taxon>Euteleostomi</taxon>
        <taxon>Mammalia</taxon>
        <taxon>Eutheria</taxon>
        <taxon>Euarchontoglires</taxon>
        <taxon>Glires</taxon>
        <taxon>Rodentia</taxon>
        <taxon>Sciuromorpha</taxon>
        <taxon>Sciuridae</taxon>
        <taxon>Xerinae</taxon>
        <taxon>Marmotini</taxon>
        <taxon>Marmota</taxon>
    </lineage>
</organism>
<evidence type="ECO:0000313" key="4">
    <source>
        <dbReference type="Proteomes" id="UP000335636"/>
    </source>
</evidence>
<dbReference type="GO" id="GO:0003723">
    <property type="term" value="F:RNA binding"/>
    <property type="evidence" value="ECO:0007669"/>
    <property type="project" value="UniProtKB-UniRule"/>
</dbReference>
<protein>
    <recommendedName>
        <fullName evidence="2">RRM domain-containing protein</fullName>
    </recommendedName>
</protein>
<feature type="domain" description="RRM" evidence="2">
    <location>
        <begin position="1"/>
        <end position="65"/>
    </location>
</feature>
<dbReference type="SUPFAM" id="SSF54928">
    <property type="entry name" value="RNA-binding domain, RBD"/>
    <property type="match status" value="1"/>
</dbReference>
<dbReference type="Pfam" id="PF00076">
    <property type="entry name" value="RRM_1"/>
    <property type="match status" value="1"/>
</dbReference>
<dbReference type="PROSITE" id="PS50102">
    <property type="entry name" value="RRM"/>
    <property type="match status" value="1"/>
</dbReference>
<dbReference type="InterPro" id="IPR012677">
    <property type="entry name" value="Nucleotide-bd_a/b_plait_sf"/>
</dbReference>
<evidence type="ECO:0000259" key="2">
    <source>
        <dbReference type="PROSITE" id="PS50102"/>
    </source>
</evidence>
<dbReference type="InterPro" id="IPR035979">
    <property type="entry name" value="RBD_domain_sf"/>
</dbReference>
<comment type="caution">
    <text evidence="3">The sequence shown here is derived from an EMBL/GenBank/DDBJ whole genome shotgun (WGS) entry which is preliminary data.</text>
</comment>